<evidence type="ECO:0000313" key="2">
    <source>
        <dbReference type="EMBL" id="PSR29834.1"/>
    </source>
</evidence>
<name>A0A1R0IQT4_SULTH</name>
<feature type="transmembrane region" description="Helical" evidence="1">
    <location>
        <begin position="43"/>
        <end position="63"/>
    </location>
</feature>
<organism evidence="2 3">
    <name type="scientific">Sulfobacillus thermosulfidooxidans</name>
    <dbReference type="NCBI Taxonomy" id="28034"/>
    <lineage>
        <taxon>Bacteria</taxon>
        <taxon>Bacillati</taxon>
        <taxon>Bacillota</taxon>
        <taxon>Clostridia</taxon>
        <taxon>Eubacteriales</taxon>
        <taxon>Clostridiales Family XVII. Incertae Sedis</taxon>
        <taxon>Sulfobacillus</taxon>
    </lineage>
</organism>
<reference evidence="2 3" key="1">
    <citation type="journal article" date="2014" name="BMC Genomics">
        <title>Comparison of environmental and isolate Sulfobacillus genomes reveals diverse carbon, sulfur, nitrogen, and hydrogen metabolisms.</title>
        <authorList>
            <person name="Justice N.B."/>
            <person name="Norman A."/>
            <person name="Brown C.T."/>
            <person name="Singh A."/>
            <person name="Thomas B.C."/>
            <person name="Banfield J.F."/>
        </authorList>
    </citation>
    <scope>NUCLEOTIDE SEQUENCE [LARGE SCALE GENOMIC DNA]</scope>
    <source>
        <strain evidence="2">AMDSBA5</strain>
    </source>
</reference>
<evidence type="ECO:0008006" key="4">
    <source>
        <dbReference type="Google" id="ProtNLM"/>
    </source>
</evidence>
<feature type="transmembrane region" description="Helical" evidence="1">
    <location>
        <begin position="70"/>
        <end position="103"/>
    </location>
</feature>
<protein>
    <recommendedName>
        <fullName evidence="4">DUF4064 domain-containing protein</fullName>
    </recommendedName>
</protein>
<gene>
    <name evidence="2" type="ORF">C7B47_00565</name>
</gene>
<keyword evidence="1" id="KW-1133">Transmembrane helix</keyword>
<keyword evidence="1" id="KW-0812">Transmembrane</keyword>
<dbReference type="AlphaFoldDB" id="A0A1R0IQT4"/>
<comment type="caution">
    <text evidence="2">The sequence shown here is derived from an EMBL/GenBank/DDBJ whole genome shotgun (WGS) entry which is preliminary data.</text>
</comment>
<dbReference type="EMBL" id="PXYX01000001">
    <property type="protein sequence ID" value="PSR29834.1"/>
    <property type="molecule type" value="Genomic_DNA"/>
</dbReference>
<evidence type="ECO:0000256" key="1">
    <source>
        <dbReference type="SAM" id="Phobius"/>
    </source>
</evidence>
<keyword evidence="1" id="KW-0472">Membrane</keyword>
<proteinExistence type="predicted"/>
<dbReference type="RefSeq" id="WP_020374769.1">
    <property type="nucleotide sequence ID" value="NZ_MDZD01000018.1"/>
</dbReference>
<evidence type="ECO:0000313" key="3">
    <source>
        <dbReference type="Proteomes" id="UP000242705"/>
    </source>
</evidence>
<sequence>MKYLAFVLGILGGITGILAGLFEHIPGVYDALLKHLSRYGLTFSHITVIMGVLGLISGILFLINPRWASWIGLIATVGGAIGSFTLWLLPGSFIFMATVIGFFELDKSPHNNEVH</sequence>
<accession>A0A1R0IQT4</accession>
<dbReference type="Proteomes" id="UP000242705">
    <property type="component" value="Unassembled WGS sequence"/>
</dbReference>